<dbReference type="VEuPathDB" id="FungiDB:CD36_09450"/>
<sequence length="287" mass="33064">MKIRKTTSDSIHLITMILSIFVSITSCSSSSASPSHSHSHSNSHSHSTSILISSSSTSTLPNIHIKNDINELTYFDLSSITTNTVYKINNDQALIYENNQWIHVQTTSTPITHSKFIPISHCLNQKWGDGGAIDFQTTTIYTMINTFDLALTLSIIFYYEKLTHTWEFSKVLTLRDIYYCNVSPGEIGQIWIDLQYHEFKNIKYRLLLENSSNNKIKLNENKWKKKKKLKLKFGKWKKISKIFLLNGKKSPIIRCITTTNNDNNDNKNKQLDCEGKSLLKLKEFKIF</sequence>
<keyword evidence="4" id="KW-1185">Reference proteome</keyword>
<evidence type="ECO:0000313" key="4">
    <source>
        <dbReference type="Proteomes" id="UP000002605"/>
    </source>
</evidence>
<dbReference type="AlphaFoldDB" id="B9W919"/>
<dbReference type="KEGG" id="cdu:CD36_09450"/>
<dbReference type="EMBL" id="FM992688">
    <property type="protein sequence ID" value="CAX45244.1"/>
    <property type="molecule type" value="Genomic_DNA"/>
</dbReference>
<dbReference type="PROSITE" id="PS51257">
    <property type="entry name" value="PROKAR_LIPOPROTEIN"/>
    <property type="match status" value="1"/>
</dbReference>
<reference evidence="3 4" key="1">
    <citation type="journal article" date="2009" name="Genome Res.">
        <title>Comparative genomics of the fungal pathogens Candida dubliniensis and Candida albicans.</title>
        <authorList>
            <person name="Jackson A.P."/>
            <person name="Gamble J.A."/>
            <person name="Yeomans T."/>
            <person name="Moran G.P."/>
            <person name="Saunders D."/>
            <person name="Harris D."/>
            <person name="Aslett M."/>
            <person name="Barrell J.F."/>
            <person name="Butler G."/>
            <person name="Citiulo F."/>
            <person name="Coleman D.C."/>
            <person name="de Groot P.W.J."/>
            <person name="Goodwin T.J."/>
            <person name="Quail M.A."/>
            <person name="McQuillan J."/>
            <person name="Munro C.A."/>
            <person name="Pain A."/>
            <person name="Poulter R.T."/>
            <person name="Rajandream M.A."/>
            <person name="Renauld H."/>
            <person name="Spiering M.J."/>
            <person name="Tivey A."/>
            <person name="Gow N.A.R."/>
            <person name="Barrell B."/>
            <person name="Sullivan D.J."/>
            <person name="Berriman M."/>
        </authorList>
    </citation>
    <scope>NUCLEOTIDE SEQUENCE [LARGE SCALE GENOMIC DNA]</scope>
    <source>
        <strain evidence="4">CD36 / ATCC MYA-646 / CBS 7987 / NCPF 3949 / NRRL Y-17841</strain>
    </source>
</reference>
<dbReference type="OrthoDB" id="4022836at2759"/>
<dbReference type="eggNOG" id="ENOG502RQBI">
    <property type="taxonomic scope" value="Eukaryota"/>
</dbReference>
<name>B9W919_CANDC</name>
<proteinExistence type="predicted"/>
<dbReference type="GeneID" id="8045136"/>
<gene>
    <name evidence="2" type="ordered locus">Cd36_09450</name>
    <name evidence="3" type="ORF">CD36_09450</name>
</gene>
<feature type="chain" id="PRO_5002894014" evidence="1">
    <location>
        <begin position="28"/>
        <end position="287"/>
    </location>
</feature>
<protein>
    <submittedName>
        <fullName evidence="3">Uncharacterized protein</fullName>
    </submittedName>
</protein>
<evidence type="ECO:0000313" key="2">
    <source>
        <dbReference type="CGD" id="CAL0000160132"/>
    </source>
</evidence>
<accession>B9W919</accession>
<dbReference type="Proteomes" id="UP000002605">
    <property type="component" value="Chromosome 1"/>
</dbReference>
<keyword evidence="1" id="KW-0732">Signal</keyword>
<evidence type="ECO:0000256" key="1">
    <source>
        <dbReference type="SAM" id="SignalP"/>
    </source>
</evidence>
<dbReference type="HOGENOM" id="CLU_973171_0_0_1"/>
<organism evidence="3 4">
    <name type="scientific">Candida dubliniensis (strain CD36 / ATCC MYA-646 / CBS 7987 / NCPF 3949 / NRRL Y-17841)</name>
    <name type="common">Yeast</name>
    <dbReference type="NCBI Taxonomy" id="573826"/>
    <lineage>
        <taxon>Eukaryota</taxon>
        <taxon>Fungi</taxon>
        <taxon>Dikarya</taxon>
        <taxon>Ascomycota</taxon>
        <taxon>Saccharomycotina</taxon>
        <taxon>Pichiomycetes</taxon>
        <taxon>Debaryomycetaceae</taxon>
        <taxon>Candida/Lodderomyces clade</taxon>
        <taxon>Candida</taxon>
    </lineage>
</organism>
<feature type="signal peptide" evidence="1">
    <location>
        <begin position="1"/>
        <end position="27"/>
    </location>
</feature>
<evidence type="ECO:0000313" key="3">
    <source>
        <dbReference type="EMBL" id="CAX45244.1"/>
    </source>
</evidence>
<dbReference type="CGD" id="CAL0000160132">
    <property type="gene designation" value="Cd36_09450"/>
</dbReference>
<dbReference type="RefSeq" id="XP_002417589.1">
    <property type="nucleotide sequence ID" value="XM_002417544.1"/>
</dbReference>